<protein>
    <submittedName>
        <fullName evidence="1">Uncharacterized protein</fullName>
    </submittedName>
</protein>
<dbReference type="Proteomes" id="UP000193560">
    <property type="component" value="Unassembled WGS sequence"/>
</dbReference>
<evidence type="ECO:0000313" key="2">
    <source>
        <dbReference type="Proteomes" id="UP000193560"/>
    </source>
</evidence>
<proteinExistence type="predicted"/>
<gene>
    <name evidence="1" type="ORF">BCR42DRAFT_217354</name>
</gene>
<accession>A0A1X2IMX7</accession>
<name>A0A1X2IMX7_9FUNG</name>
<sequence>MMMTYPFKSDKIPAPIFSRVYFFSQEYRITLSIFANCNFVIVTRRRAYIRIFKPTKIFQQYGFGFHRSI</sequence>
<comment type="caution">
    <text evidence="1">The sequence shown here is derived from an EMBL/GenBank/DDBJ whole genome shotgun (WGS) entry which is preliminary data.</text>
</comment>
<organism evidence="1 2">
    <name type="scientific">Absidia repens</name>
    <dbReference type="NCBI Taxonomy" id="90262"/>
    <lineage>
        <taxon>Eukaryota</taxon>
        <taxon>Fungi</taxon>
        <taxon>Fungi incertae sedis</taxon>
        <taxon>Mucoromycota</taxon>
        <taxon>Mucoromycotina</taxon>
        <taxon>Mucoromycetes</taxon>
        <taxon>Mucorales</taxon>
        <taxon>Cunninghamellaceae</taxon>
        <taxon>Absidia</taxon>
    </lineage>
</organism>
<dbReference type="EMBL" id="MCGE01000007">
    <property type="protein sequence ID" value="ORZ19372.1"/>
    <property type="molecule type" value="Genomic_DNA"/>
</dbReference>
<dbReference type="AlphaFoldDB" id="A0A1X2IMX7"/>
<keyword evidence="2" id="KW-1185">Reference proteome</keyword>
<evidence type="ECO:0000313" key="1">
    <source>
        <dbReference type="EMBL" id="ORZ19372.1"/>
    </source>
</evidence>
<reference evidence="1 2" key="1">
    <citation type="submission" date="2016-07" db="EMBL/GenBank/DDBJ databases">
        <title>Pervasive Adenine N6-methylation of Active Genes in Fungi.</title>
        <authorList>
            <consortium name="DOE Joint Genome Institute"/>
            <person name="Mondo S.J."/>
            <person name="Dannebaum R.O."/>
            <person name="Kuo R.C."/>
            <person name="Labutti K."/>
            <person name="Haridas S."/>
            <person name="Kuo A."/>
            <person name="Salamov A."/>
            <person name="Ahrendt S.R."/>
            <person name="Lipzen A."/>
            <person name="Sullivan W."/>
            <person name="Andreopoulos W.B."/>
            <person name="Clum A."/>
            <person name="Lindquist E."/>
            <person name="Daum C."/>
            <person name="Ramamoorthy G.K."/>
            <person name="Gryganskyi A."/>
            <person name="Culley D."/>
            <person name="Magnuson J.K."/>
            <person name="James T.Y."/>
            <person name="O'Malley M.A."/>
            <person name="Stajich J.E."/>
            <person name="Spatafora J.W."/>
            <person name="Visel A."/>
            <person name="Grigoriev I.V."/>
        </authorList>
    </citation>
    <scope>NUCLEOTIDE SEQUENCE [LARGE SCALE GENOMIC DNA]</scope>
    <source>
        <strain evidence="1 2">NRRL 1336</strain>
    </source>
</reference>